<dbReference type="SUPFAM" id="SSF53756">
    <property type="entry name" value="UDP-Glycosyltransferase/glycogen phosphorylase"/>
    <property type="match status" value="1"/>
</dbReference>
<comment type="caution">
    <text evidence="3">The sequence shown here is derived from an EMBL/GenBank/DDBJ whole genome shotgun (WGS) entry which is preliminary data.</text>
</comment>
<dbReference type="EMBL" id="JAUJYO010000004">
    <property type="protein sequence ID" value="KAK1318063.1"/>
    <property type="molecule type" value="Genomic_DNA"/>
</dbReference>
<dbReference type="Gene3D" id="3.40.50.2000">
    <property type="entry name" value="Glycogen Phosphorylase B"/>
    <property type="match status" value="1"/>
</dbReference>
<dbReference type="GO" id="GO:0080043">
    <property type="term" value="F:quercetin 3-O-glucosyltransferase activity"/>
    <property type="evidence" value="ECO:0007669"/>
    <property type="project" value="TreeGrafter"/>
</dbReference>
<dbReference type="PANTHER" id="PTHR11926">
    <property type="entry name" value="GLUCOSYL/GLUCURONOSYL TRANSFERASES"/>
    <property type="match status" value="1"/>
</dbReference>
<accession>A0AAV9EYV6</accession>
<evidence type="ECO:0000256" key="2">
    <source>
        <dbReference type="ARBA" id="ARBA00022676"/>
    </source>
</evidence>
<sequence length="113" mass="12895">MEWMDLKLPCSVVYVLFGTKAMLQEKQMEEISKGLELGRRDFLWVVNKNILRQDRNVIDVFPGKETEGEIKGEKNYMIFLEEFFGEDDDGAEVKSKGGGGVTKMRASVHVCDD</sequence>
<evidence type="ECO:0000313" key="3">
    <source>
        <dbReference type="EMBL" id="KAK1318063.1"/>
    </source>
</evidence>
<dbReference type="GO" id="GO:0080044">
    <property type="term" value="F:quercetin 7-O-glucosyltransferase activity"/>
    <property type="evidence" value="ECO:0007669"/>
    <property type="project" value="TreeGrafter"/>
</dbReference>
<evidence type="ECO:0000313" key="4">
    <source>
        <dbReference type="Proteomes" id="UP001180020"/>
    </source>
</evidence>
<keyword evidence="2" id="KW-0328">Glycosyltransferase</keyword>
<gene>
    <name evidence="3" type="primary">UGT75D1</name>
    <name evidence="3" type="ORF">QJS10_CPB04g01462</name>
</gene>
<reference evidence="3" key="1">
    <citation type="journal article" date="2023" name="Nat. Commun.">
        <title>Diploid and tetraploid genomes of Acorus and the evolution of monocots.</title>
        <authorList>
            <person name="Ma L."/>
            <person name="Liu K.W."/>
            <person name="Li Z."/>
            <person name="Hsiao Y.Y."/>
            <person name="Qi Y."/>
            <person name="Fu T."/>
            <person name="Tang G.D."/>
            <person name="Zhang D."/>
            <person name="Sun W.H."/>
            <person name="Liu D.K."/>
            <person name="Li Y."/>
            <person name="Chen G.Z."/>
            <person name="Liu X.D."/>
            <person name="Liao X.Y."/>
            <person name="Jiang Y.T."/>
            <person name="Yu X."/>
            <person name="Hao Y."/>
            <person name="Huang J."/>
            <person name="Zhao X.W."/>
            <person name="Ke S."/>
            <person name="Chen Y.Y."/>
            <person name="Wu W.L."/>
            <person name="Hsu J.L."/>
            <person name="Lin Y.F."/>
            <person name="Huang M.D."/>
            <person name="Li C.Y."/>
            <person name="Huang L."/>
            <person name="Wang Z.W."/>
            <person name="Zhao X."/>
            <person name="Zhong W.Y."/>
            <person name="Peng D.H."/>
            <person name="Ahmad S."/>
            <person name="Lan S."/>
            <person name="Zhang J.S."/>
            <person name="Tsai W.C."/>
            <person name="Van de Peer Y."/>
            <person name="Liu Z.J."/>
        </authorList>
    </citation>
    <scope>NUCLEOTIDE SEQUENCE</scope>
    <source>
        <strain evidence="3">CP</strain>
    </source>
</reference>
<name>A0AAV9EYV6_ACOCL</name>
<keyword evidence="4" id="KW-1185">Reference proteome</keyword>
<organism evidence="3 4">
    <name type="scientific">Acorus calamus</name>
    <name type="common">Sweet flag</name>
    <dbReference type="NCBI Taxonomy" id="4465"/>
    <lineage>
        <taxon>Eukaryota</taxon>
        <taxon>Viridiplantae</taxon>
        <taxon>Streptophyta</taxon>
        <taxon>Embryophyta</taxon>
        <taxon>Tracheophyta</taxon>
        <taxon>Spermatophyta</taxon>
        <taxon>Magnoliopsida</taxon>
        <taxon>Liliopsida</taxon>
        <taxon>Acoraceae</taxon>
        <taxon>Acorus</taxon>
    </lineage>
</organism>
<dbReference type="PANTHER" id="PTHR11926:SF1494">
    <property type="entry name" value="FLAVONOL 3-O-GLUCOSYLTRANSFERASE UGT76E12-RELATED"/>
    <property type="match status" value="1"/>
</dbReference>
<dbReference type="Proteomes" id="UP001180020">
    <property type="component" value="Unassembled WGS sequence"/>
</dbReference>
<proteinExistence type="inferred from homology"/>
<protein>
    <submittedName>
        <fullName evidence="3">UDP-glycosyltransferase 75D1</fullName>
    </submittedName>
</protein>
<comment type="similarity">
    <text evidence="1">Belongs to the UDP-glycosyltransferase family.</text>
</comment>
<reference evidence="3" key="2">
    <citation type="submission" date="2023-06" db="EMBL/GenBank/DDBJ databases">
        <authorList>
            <person name="Ma L."/>
            <person name="Liu K.-W."/>
            <person name="Li Z."/>
            <person name="Hsiao Y.-Y."/>
            <person name="Qi Y."/>
            <person name="Fu T."/>
            <person name="Tang G."/>
            <person name="Zhang D."/>
            <person name="Sun W.-H."/>
            <person name="Liu D.-K."/>
            <person name="Li Y."/>
            <person name="Chen G.-Z."/>
            <person name="Liu X.-D."/>
            <person name="Liao X.-Y."/>
            <person name="Jiang Y.-T."/>
            <person name="Yu X."/>
            <person name="Hao Y."/>
            <person name="Huang J."/>
            <person name="Zhao X.-W."/>
            <person name="Ke S."/>
            <person name="Chen Y.-Y."/>
            <person name="Wu W.-L."/>
            <person name="Hsu J.-L."/>
            <person name="Lin Y.-F."/>
            <person name="Huang M.-D."/>
            <person name="Li C.-Y."/>
            <person name="Huang L."/>
            <person name="Wang Z.-W."/>
            <person name="Zhao X."/>
            <person name="Zhong W.-Y."/>
            <person name="Peng D.-H."/>
            <person name="Ahmad S."/>
            <person name="Lan S."/>
            <person name="Zhang J.-S."/>
            <person name="Tsai W.-C."/>
            <person name="Van De Peer Y."/>
            <person name="Liu Z.-J."/>
        </authorList>
    </citation>
    <scope>NUCLEOTIDE SEQUENCE</scope>
    <source>
        <strain evidence="3">CP</strain>
        <tissue evidence="3">Leaves</tissue>
    </source>
</reference>
<evidence type="ECO:0000256" key="1">
    <source>
        <dbReference type="ARBA" id="ARBA00009995"/>
    </source>
</evidence>
<keyword evidence="2" id="KW-0808">Transferase</keyword>
<dbReference type="AlphaFoldDB" id="A0AAV9EYV6"/>